<evidence type="ECO:0000256" key="1">
    <source>
        <dbReference type="SAM" id="SignalP"/>
    </source>
</evidence>
<evidence type="ECO:0000313" key="3">
    <source>
        <dbReference type="Proteomes" id="UP000198922"/>
    </source>
</evidence>
<dbReference type="AlphaFoldDB" id="A0A1G7EC44"/>
<feature type="chain" id="PRO_5011437851" description="Peptidase inhibitor I78 family protein" evidence="1">
    <location>
        <begin position="23"/>
        <end position="94"/>
    </location>
</feature>
<dbReference type="STRING" id="521013.SAMN04488567_2101"/>
<protein>
    <recommendedName>
        <fullName evidence="4">Peptidase inhibitor I78 family protein</fullName>
    </recommendedName>
</protein>
<name>A0A1G7EC44_9RHOB</name>
<gene>
    <name evidence="2" type="ORF">SAMN04488567_2101</name>
</gene>
<sequence>MHSPLAPAAAALVLALAGCAPATSPDQAVAMPFGQCLERIDATADRIGQAPAVLVETSEQRMVRFIDGAETVTVTCDALMSQMVVKTRPAPATF</sequence>
<dbReference type="Proteomes" id="UP000198922">
    <property type="component" value="Unassembled WGS sequence"/>
</dbReference>
<proteinExistence type="predicted"/>
<organism evidence="2 3">
    <name type="scientific">Limimaricola pyoseonensis</name>
    <dbReference type="NCBI Taxonomy" id="521013"/>
    <lineage>
        <taxon>Bacteria</taxon>
        <taxon>Pseudomonadati</taxon>
        <taxon>Pseudomonadota</taxon>
        <taxon>Alphaproteobacteria</taxon>
        <taxon>Rhodobacterales</taxon>
        <taxon>Paracoccaceae</taxon>
        <taxon>Limimaricola</taxon>
    </lineage>
</organism>
<dbReference type="OrthoDB" id="8455016at2"/>
<reference evidence="3" key="1">
    <citation type="submission" date="2016-10" db="EMBL/GenBank/DDBJ databases">
        <authorList>
            <person name="Varghese N."/>
            <person name="Submissions S."/>
        </authorList>
    </citation>
    <scope>NUCLEOTIDE SEQUENCE [LARGE SCALE GENOMIC DNA]</scope>
    <source>
        <strain evidence="3">DSM 21424</strain>
    </source>
</reference>
<keyword evidence="1" id="KW-0732">Signal</keyword>
<accession>A0A1G7EC44</accession>
<dbReference type="EMBL" id="FNAT01000003">
    <property type="protein sequence ID" value="SDE61284.1"/>
    <property type="molecule type" value="Genomic_DNA"/>
</dbReference>
<feature type="signal peptide" evidence="1">
    <location>
        <begin position="1"/>
        <end position="22"/>
    </location>
</feature>
<dbReference type="RefSeq" id="WP_090111721.1">
    <property type="nucleotide sequence ID" value="NZ_FNAT01000003.1"/>
</dbReference>
<keyword evidence="3" id="KW-1185">Reference proteome</keyword>
<evidence type="ECO:0000313" key="2">
    <source>
        <dbReference type="EMBL" id="SDE61284.1"/>
    </source>
</evidence>
<evidence type="ECO:0008006" key="4">
    <source>
        <dbReference type="Google" id="ProtNLM"/>
    </source>
</evidence>